<feature type="region of interest" description="Disordered" evidence="1">
    <location>
        <begin position="87"/>
        <end position="204"/>
    </location>
</feature>
<keyword evidence="2" id="KW-0732">Signal</keyword>
<comment type="caution">
    <text evidence="3">The sequence shown here is derived from an EMBL/GenBank/DDBJ whole genome shotgun (WGS) entry which is preliminary data.</text>
</comment>
<accession>A0A840UX18</accession>
<keyword evidence="4" id="KW-1185">Reference proteome</keyword>
<reference evidence="3 4" key="1">
    <citation type="submission" date="2020-08" db="EMBL/GenBank/DDBJ databases">
        <title>Genomic Encyclopedia of Type Strains, Phase IV (KMG-IV): sequencing the most valuable type-strain genomes for metagenomic binning, comparative biology and taxonomic classification.</title>
        <authorList>
            <person name="Goeker M."/>
        </authorList>
    </citation>
    <scope>NUCLEOTIDE SEQUENCE [LARGE SCALE GENOMIC DNA]</scope>
    <source>
        <strain evidence="3 4">YC6886</strain>
    </source>
</reference>
<evidence type="ECO:0000313" key="3">
    <source>
        <dbReference type="EMBL" id="MBB5350275.1"/>
    </source>
</evidence>
<dbReference type="EMBL" id="JACHFD010000002">
    <property type="protein sequence ID" value="MBB5350275.1"/>
    <property type="molecule type" value="Genomic_DNA"/>
</dbReference>
<dbReference type="AlphaFoldDB" id="A0A840UX18"/>
<feature type="chain" id="PRO_5032335565" description="AMIN domain-containing protein" evidence="2">
    <location>
        <begin position="22"/>
        <end position="240"/>
    </location>
</feature>
<gene>
    <name evidence="3" type="ORF">HNR46_000499</name>
</gene>
<dbReference type="RefSeq" id="WP_184015456.1">
    <property type="nucleotide sequence ID" value="NZ_JACHFD010000002.1"/>
</dbReference>
<feature type="compositionally biased region" description="Pro residues" evidence="1">
    <location>
        <begin position="96"/>
        <end position="107"/>
    </location>
</feature>
<protein>
    <recommendedName>
        <fullName evidence="5">AMIN domain-containing protein</fullName>
    </recommendedName>
</protein>
<evidence type="ECO:0000313" key="4">
    <source>
        <dbReference type="Proteomes" id="UP000557717"/>
    </source>
</evidence>
<organism evidence="3 4">
    <name type="scientific">Haloferula luteola</name>
    <dbReference type="NCBI Taxonomy" id="595692"/>
    <lineage>
        <taxon>Bacteria</taxon>
        <taxon>Pseudomonadati</taxon>
        <taxon>Verrucomicrobiota</taxon>
        <taxon>Verrucomicrobiia</taxon>
        <taxon>Verrucomicrobiales</taxon>
        <taxon>Verrucomicrobiaceae</taxon>
        <taxon>Haloferula</taxon>
    </lineage>
</organism>
<sequence length="240" mass="26721">MKKLLLRGWIALLPLSNLSRAEPPPLPLPPNAWIQEMHLRRAAEERERAWRIEAWRREQVRRQQAWQQHARHHLEAIRRAWFSHETSGYRGESASPPLPKPTPPPRRPLALHPSPAPQAPPDRSLQPPAQATAPKSTKHQESNRSPSHPSTLPPRASESPPTTPPPSISASTPSIHATPSEKPLTPSPSQVNFPTAVPIPGRKGMVKIPVDGQERILDVKGIPSGNLVEDPITKIRFYVP</sequence>
<proteinExistence type="predicted"/>
<evidence type="ECO:0000256" key="1">
    <source>
        <dbReference type="SAM" id="MobiDB-lite"/>
    </source>
</evidence>
<evidence type="ECO:0008006" key="5">
    <source>
        <dbReference type="Google" id="ProtNLM"/>
    </source>
</evidence>
<feature type="signal peptide" evidence="2">
    <location>
        <begin position="1"/>
        <end position="21"/>
    </location>
</feature>
<dbReference type="PRINTS" id="PR01217">
    <property type="entry name" value="PRICHEXTENSN"/>
</dbReference>
<dbReference type="Proteomes" id="UP000557717">
    <property type="component" value="Unassembled WGS sequence"/>
</dbReference>
<name>A0A840UX18_9BACT</name>
<evidence type="ECO:0000256" key="2">
    <source>
        <dbReference type="SAM" id="SignalP"/>
    </source>
</evidence>